<dbReference type="RefSeq" id="XP_036263009.1">
    <property type="nucleotide sequence ID" value="XM_036407295.1"/>
</dbReference>
<proteinExistence type="predicted"/>
<dbReference type="Proteomes" id="UP000054928">
    <property type="component" value="Unassembled WGS sequence"/>
</dbReference>
<dbReference type="GeneID" id="59052796"/>
<dbReference type="EMBL" id="CCYD01000217">
    <property type="protein sequence ID" value="CEG36691.1"/>
    <property type="molecule type" value="Genomic_DNA"/>
</dbReference>
<organism evidence="1 2">
    <name type="scientific">Plasmopara halstedii</name>
    <name type="common">Downy mildew of sunflower</name>
    <dbReference type="NCBI Taxonomy" id="4781"/>
    <lineage>
        <taxon>Eukaryota</taxon>
        <taxon>Sar</taxon>
        <taxon>Stramenopiles</taxon>
        <taxon>Oomycota</taxon>
        <taxon>Peronosporomycetes</taxon>
        <taxon>Peronosporales</taxon>
        <taxon>Peronosporaceae</taxon>
        <taxon>Plasmopara</taxon>
    </lineage>
</organism>
<keyword evidence="2" id="KW-1185">Reference proteome</keyword>
<name>A0A0N7L3S5_PLAHL</name>
<protein>
    <submittedName>
        <fullName evidence="1">Uncharacterized protein</fullName>
    </submittedName>
</protein>
<accession>A0A0N7L3S5</accession>
<reference evidence="2" key="1">
    <citation type="submission" date="2014-09" db="EMBL/GenBank/DDBJ databases">
        <authorList>
            <person name="Sharma Rahul"/>
            <person name="Thines Marco"/>
        </authorList>
    </citation>
    <scope>NUCLEOTIDE SEQUENCE [LARGE SCALE GENOMIC DNA]</scope>
</reference>
<sequence length="105" mass="11836">MLPLLVGSLELEQNLWSQNTGFSSFLNSCWTVIDSFGGIQPWAEASDCLIWKKNAEYKYMSSATRVPSCSDFKNGSSQVQGQLIVHDGASHHPYARKCNRWLLRP</sequence>
<dbReference type="AlphaFoldDB" id="A0A0N7L3S5"/>
<evidence type="ECO:0000313" key="1">
    <source>
        <dbReference type="EMBL" id="CEG36691.1"/>
    </source>
</evidence>
<evidence type="ECO:0000313" key="2">
    <source>
        <dbReference type="Proteomes" id="UP000054928"/>
    </source>
</evidence>